<dbReference type="InterPro" id="IPR003615">
    <property type="entry name" value="HNH_nuc"/>
</dbReference>
<organism evidence="2 3">
    <name type="scientific">Pseudorhizobium banfieldiae</name>
    <dbReference type="NCBI Taxonomy" id="1125847"/>
    <lineage>
        <taxon>Bacteria</taxon>
        <taxon>Pseudomonadati</taxon>
        <taxon>Pseudomonadota</taxon>
        <taxon>Alphaproteobacteria</taxon>
        <taxon>Hyphomicrobiales</taxon>
        <taxon>Rhizobiaceae</taxon>
        <taxon>Rhizobium/Agrobacterium group</taxon>
        <taxon>Pseudorhizobium</taxon>
    </lineage>
</organism>
<evidence type="ECO:0000259" key="1">
    <source>
        <dbReference type="SMART" id="SM00507"/>
    </source>
</evidence>
<evidence type="ECO:0000313" key="2">
    <source>
        <dbReference type="EMBL" id="CCF19105.1"/>
    </source>
</evidence>
<dbReference type="Proteomes" id="UP000010792">
    <property type="component" value="Chromosome"/>
</dbReference>
<dbReference type="OrthoDB" id="9802901at2"/>
<evidence type="ECO:0000313" key="3">
    <source>
        <dbReference type="Proteomes" id="UP000010792"/>
    </source>
</evidence>
<dbReference type="STRING" id="1125847.NT26_1381"/>
<dbReference type="InterPro" id="IPR052892">
    <property type="entry name" value="NA-targeting_endonuclease"/>
</dbReference>
<feature type="domain" description="HNH nuclease" evidence="1">
    <location>
        <begin position="22"/>
        <end position="74"/>
    </location>
</feature>
<dbReference type="PANTHER" id="PTHR33877:SF2">
    <property type="entry name" value="OS07G0170200 PROTEIN"/>
    <property type="match status" value="1"/>
</dbReference>
<dbReference type="SMART" id="SM00507">
    <property type="entry name" value="HNHc"/>
    <property type="match status" value="1"/>
</dbReference>
<proteinExistence type="predicted"/>
<sequence length="127" mass="14835">MRHGRATQYQQRKLEAAFAKADREAALRKQDGRCKYCLVRLTYKNVTRDHVIARATGGLDHRNNIVAACERCNKAKGMMSVKLFMRLITFPRPGEDIRYRMIWFDLRINRALMEMEKNVFKAVGIKS</sequence>
<name>L0NDG2_9HYPH</name>
<gene>
    <name evidence="2" type="ORF">NT26_1381</name>
</gene>
<accession>L0NDG2</accession>
<protein>
    <recommendedName>
        <fullName evidence="1">HNH nuclease domain-containing protein</fullName>
    </recommendedName>
</protein>
<keyword evidence="3" id="KW-1185">Reference proteome</keyword>
<dbReference type="Pfam" id="PF14279">
    <property type="entry name" value="HNH_5"/>
    <property type="match status" value="1"/>
</dbReference>
<dbReference type="InterPro" id="IPR029471">
    <property type="entry name" value="HNH_5"/>
</dbReference>
<dbReference type="AlphaFoldDB" id="L0NDG2"/>
<dbReference type="CDD" id="cd00085">
    <property type="entry name" value="HNHc"/>
    <property type="match status" value="1"/>
</dbReference>
<dbReference type="Gene3D" id="1.10.30.50">
    <property type="match status" value="1"/>
</dbReference>
<dbReference type="EMBL" id="FO082820">
    <property type="protein sequence ID" value="CCF19105.1"/>
    <property type="molecule type" value="Genomic_DNA"/>
</dbReference>
<dbReference type="RefSeq" id="WP_052638001.1">
    <property type="nucleotide sequence ID" value="NZ_FO082820.1"/>
</dbReference>
<dbReference type="KEGG" id="rht:NT26_1381"/>
<dbReference type="PANTHER" id="PTHR33877">
    <property type="entry name" value="SLL1193 PROTEIN"/>
    <property type="match status" value="1"/>
</dbReference>
<reference evidence="2 3" key="1">
    <citation type="journal article" date="2013" name="Genome Biol. Evol.">
        <title>Life in an arsenic-containing gold mine: genome and physiology of the autotrophic arsenite-oxidizing bacterium rhizobium sp. NT-26.</title>
        <authorList>
            <person name="Andres J."/>
            <person name="Arsene-Ploetze F."/>
            <person name="Barbe V."/>
            <person name="Brochier-Armanet C."/>
            <person name="Cleiss-Arnold J."/>
            <person name="Coppee J.Y."/>
            <person name="Dillies M.A."/>
            <person name="Geist"/>
            <person name="L"/>
            <person name="Joublin A."/>
            <person name="Koechler S."/>
            <person name="Lassalle F."/>
            <person name="Marchal M."/>
            <person name="Medigue C."/>
            <person name="Muller D."/>
            <person name="Nesme X."/>
            <person name="Plewniak F."/>
            <person name="Proux C."/>
            <person name="Ramirez-Bahena M.H."/>
            <person name="Schenowitz C."/>
            <person name="Sismeiro O."/>
            <person name="Vallenet D."/>
            <person name="Santini J.M."/>
            <person name="Bertin P.N."/>
        </authorList>
    </citation>
    <scope>NUCLEOTIDE SEQUENCE [LARGE SCALE GENOMIC DNA]</scope>
    <source>
        <strain evidence="2 3">NT-26</strain>
    </source>
</reference>